<dbReference type="CDD" id="cd00265">
    <property type="entry name" value="MADS_MEF2_like"/>
    <property type="match status" value="1"/>
</dbReference>
<dbReference type="SUPFAM" id="SSF55455">
    <property type="entry name" value="SRF-like"/>
    <property type="match status" value="1"/>
</dbReference>
<dbReference type="OMA" id="LEAKHKH"/>
<dbReference type="Pfam" id="PF01486">
    <property type="entry name" value="K-box"/>
    <property type="match status" value="1"/>
</dbReference>
<dbReference type="InterPro" id="IPR050142">
    <property type="entry name" value="MADS-box/MEF2_TF"/>
</dbReference>
<evidence type="ECO:0000256" key="2">
    <source>
        <dbReference type="ARBA" id="ARBA00023015"/>
    </source>
</evidence>
<dbReference type="GO" id="GO:0045944">
    <property type="term" value="P:positive regulation of transcription by RNA polymerase II"/>
    <property type="evidence" value="ECO:0007669"/>
    <property type="project" value="InterPro"/>
</dbReference>
<feature type="coiled-coil region" evidence="7">
    <location>
        <begin position="86"/>
        <end position="113"/>
    </location>
</feature>
<dbReference type="EMBL" id="NKQK01000023">
    <property type="protein sequence ID" value="PSR95953.1"/>
    <property type="molecule type" value="Genomic_DNA"/>
</dbReference>
<feature type="non-terminal residue" evidence="10">
    <location>
        <position position="193"/>
    </location>
</feature>
<dbReference type="FunFam" id="3.40.1810.10:FF:000003">
    <property type="entry name" value="MADS-box transcription factor MADS-MC"/>
    <property type="match status" value="1"/>
</dbReference>
<reference evidence="11" key="2">
    <citation type="journal article" date="2018" name="BMC Genomics">
        <title>A manually annotated Actinidia chinensis var. chinensis (kiwifruit) genome highlights the challenges associated with draft genomes and gene prediction in plants.</title>
        <authorList>
            <person name="Pilkington S.M."/>
            <person name="Crowhurst R."/>
            <person name="Hilario E."/>
            <person name="Nardozza S."/>
            <person name="Fraser L."/>
            <person name="Peng Y."/>
            <person name="Gunaseelan K."/>
            <person name="Simpson R."/>
            <person name="Tahir J."/>
            <person name="Deroles S.C."/>
            <person name="Templeton K."/>
            <person name="Luo Z."/>
            <person name="Davy M."/>
            <person name="Cheng C."/>
            <person name="McNeilage M."/>
            <person name="Scaglione D."/>
            <person name="Liu Y."/>
            <person name="Zhang Q."/>
            <person name="Datson P."/>
            <person name="De Silva N."/>
            <person name="Gardiner S.E."/>
            <person name="Bassett H."/>
            <person name="Chagne D."/>
            <person name="McCallum J."/>
            <person name="Dzierzon H."/>
            <person name="Deng C."/>
            <person name="Wang Y.Y."/>
            <person name="Barron L."/>
            <person name="Manako K."/>
            <person name="Bowen J."/>
            <person name="Foster T.M."/>
            <person name="Erridge Z.A."/>
            <person name="Tiffin H."/>
            <person name="Waite C.N."/>
            <person name="Davies K.M."/>
            <person name="Grierson E.P."/>
            <person name="Laing W.A."/>
            <person name="Kirk R."/>
            <person name="Chen X."/>
            <person name="Wood M."/>
            <person name="Montefiori M."/>
            <person name="Brummell D.A."/>
            <person name="Schwinn K.E."/>
            <person name="Catanach A."/>
            <person name="Fullerton C."/>
            <person name="Li D."/>
            <person name="Meiyalaghan S."/>
            <person name="Nieuwenhuizen N."/>
            <person name="Read N."/>
            <person name="Prakash R."/>
            <person name="Hunter D."/>
            <person name="Zhang H."/>
            <person name="McKenzie M."/>
            <person name="Knabel M."/>
            <person name="Harris A."/>
            <person name="Allan A.C."/>
            <person name="Gleave A."/>
            <person name="Chen A."/>
            <person name="Janssen B.J."/>
            <person name="Plunkett B."/>
            <person name="Ampomah-Dwamena C."/>
            <person name="Voogd C."/>
            <person name="Leif D."/>
            <person name="Lafferty D."/>
            <person name="Souleyre E.J.F."/>
            <person name="Varkonyi-Gasic E."/>
            <person name="Gambi F."/>
            <person name="Hanley J."/>
            <person name="Yao J.L."/>
            <person name="Cheung J."/>
            <person name="David K.M."/>
            <person name="Warren B."/>
            <person name="Marsh K."/>
            <person name="Snowden K.C."/>
            <person name="Lin-Wang K."/>
            <person name="Brian L."/>
            <person name="Martinez-Sanchez M."/>
            <person name="Wang M."/>
            <person name="Ileperuma N."/>
            <person name="Macnee N."/>
            <person name="Campin R."/>
            <person name="McAtee P."/>
            <person name="Drummond R.S.M."/>
            <person name="Espley R.V."/>
            <person name="Ireland H.S."/>
            <person name="Wu R."/>
            <person name="Atkinson R.G."/>
            <person name="Karunairetnam S."/>
            <person name="Bulley S."/>
            <person name="Chunkath S."/>
            <person name="Hanley Z."/>
            <person name="Storey R."/>
            <person name="Thrimawithana A.H."/>
            <person name="Thomson S."/>
            <person name="David C."/>
            <person name="Testolin R."/>
            <person name="Huang H."/>
            <person name="Hellens R.P."/>
            <person name="Schaffer R.J."/>
        </authorList>
    </citation>
    <scope>NUCLEOTIDE SEQUENCE [LARGE SCALE GENOMIC DNA]</scope>
    <source>
        <strain evidence="11">cv. Red5</strain>
    </source>
</reference>
<evidence type="ECO:0000256" key="1">
    <source>
        <dbReference type="ARBA" id="ARBA00004123"/>
    </source>
</evidence>
<organism evidence="10 11">
    <name type="scientific">Actinidia chinensis var. chinensis</name>
    <name type="common">Chinese soft-hair kiwi</name>
    <dbReference type="NCBI Taxonomy" id="1590841"/>
    <lineage>
        <taxon>Eukaryota</taxon>
        <taxon>Viridiplantae</taxon>
        <taxon>Streptophyta</taxon>
        <taxon>Embryophyta</taxon>
        <taxon>Tracheophyta</taxon>
        <taxon>Spermatophyta</taxon>
        <taxon>Magnoliopsida</taxon>
        <taxon>eudicotyledons</taxon>
        <taxon>Gunneridae</taxon>
        <taxon>Pentapetalae</taxon>
        <taxon>asterids</taxon>
        <taxon>Ericales</taxon>
        <taxon>Actinidiaceae</taxon>
        <taxon>Actinidia</taxon>
    </lineage>
</organism>
<comment type="subcellular location">
    <subcellularLocation>
        <location evidence="1">Nucleus</location>
    </subcellularLocation>
</comment>
<proteinExistence type="predicted"/>
<dbReference type="InterPro" id="IPR036879">
    <property type="entry name" value="TF_MADSbox_sf"/>
</dbReference>
<evidence type="ECO:0000256" key="5">
    <source>
        <dbReference type="ARBA" id="ARBA00023242"/>
    </source>
</evidence>
<reference evidence="10 11" key="1">
    <citation type="submission" date="2017-07" db="EMBL/GenBank/DDBJ databases">
        <title>An improved, manually edited Actinidia chinensis var. chinensis (kiwifruit) genome highlights the challenges associated with draft genomes and gene prediction in plants.</title>
        <authorList>
            <person name="Pilkington S."/>
            <person name="Crowhurst R."/>
            <person name="Hilario E."/>
            <person name="Nardozza S."/>
            <person name="Fraser L."/>
            <person name="Peng Y."/>
            <person name="Gunaseelan K."/>
            <person name="Simpson R."/>
            <person name="Tahir J."/>
            <person name="Deroles S."/>
            <person name="Templeton K."/>
            <person name="Luo Z."/>
            <person name="Davy M."/>
            <person name="Cheng C."/>
            <person name="Mcneilage M."/>
            <person name="Scaglione D."/>
            <person name="Liu Y."/>
            <person name="Zhang Q."/>
            <person name="Datson P."/>
            <person name="De Silva N."/>
            <person name="Gardiner S."/>
            <person name="Bassett H."/>
            <person name="Chagne D."/>
            <person name="Mccallum J."/>
            <person name="Dzierzon H."/>
            <person name="Deng C."/>
            <person name="Wang Y.-Y."/>
            <person name="Barron N."/>
            <person name="Manako K."/>
            <person name="Bowen J."/>
            <person name="Foster T."/>
            <person name="Erridge Z."/>
            <person name="Tiffin H."/>
            <person name="Waite C."/>
            <person name="Davies K."/>
            <person name="Grierson E."/>
            <person name="Laing W."/>
            <person name="Kirk R."/>
            <person name="Chen X."/>
            <person name="Wood M."/>
            <person name="Montefiori M."/>
            <person name="Brummell D."/>
            <person name="Schwinn K."/>
            <person name="Catanach A."/>
            <person name="Fullerton C."/>
            <person name="Li D."/>
            <person name="Meiyalaghan S."/>
            <person name="Nieuwenhuizen N."/>
            <person name="Read N."/>
            <person name="Prakash R."/>
            <person name="Hunter D."/>
            <person name="Zhang H."/>
            <person name="Mckenzie M."/>
            <person name="Knabel M."/>
            <person name="Harris A."/>
            <person name="Allan A."/>
            <person name="Chen A."/>
            <person name="Janssen B."/>
            <person name="Plunkett B."/>
            <person name="Dwamena C."/>
            <person name="Voogd C."/>
            <person name="Leif D."/>
            <person name="Lafferty D."/>
            <person name="Souleyre E."/>
            <person name="Varkonyi-Gasic E."/>
            <person name="Gambi F."/>
            <person name="Hanley J."/>
            <person name="Yao J.-L."/>
            <person name="Cheung J."/>
            <person name="David K."/>
            <person name="Warren B."/>
            <person name="Marsh K."/>
            <person name="Snowden K."/>
            <person name="Lin-Wang K."/>
            <person name="Brian L."/>
            <person name="Martinez-Sanchez M."/>
            <person name="Wang M."/>
            <person name="Ileperuma N."/>
            <person name="Macnee N."/>
            <person name="Campin R."/>
            <person name="Mcatee P."/>
            <person name="Drummond R."/>
            <person name="Espley R."/>
            <person name="Ireland H."/>
            <person name="Wu R."/>
            <person name="Atkinson R."/>
            <person name="Karunairetnam S."/>
            <person name="Bulley S."/>
            <person name="Chunkath S."/>
            <person name="Hanley Z."/>
            <person name="Storey R."/>
            <person name="Thrimawithana A."/>
            <person name="Thomson S."/>
            <person name="David C."/>
            <person name="Testolin R."/>
        </authorList>
    </citation>
    <scope>NUCLEOTIDE SEQUENCE [LARGE SCALE GENOMIC DNA]</scope>
    <source>
        <strain evidence="11">cv. Red5</strain>
        <tissue evidence="10">Young leaf</tissue>
    </source>
</reference>
<dbReference type="InterPro" id="IPR002487">
    <property type="entry name" value="TF_Kbox"/>
</dbReference>
<dbReference type="AlphaFoldDB" id="A0A2R6PSH8"/>
<gene>
    <name evidence="10" type="ORF">CEY00_Acc22088</name>
</gene>
<feature type="domain" description="MADS-box" evidence="8">
    <location>
        <begin position="1"/>
        <end position="61"/>
    </location>
</feature>
<evidence type="ECO:0000256" key="6">
    <source>
        <dbReference type="ARBA" id="ARBA00037260"/>
    </source>
</evidence>
<accession>A0A2R6PSH8</accession>
<sequence length="193" mass="22538">MGRGKVELKRIENPSSRQVTFSKRRNGLLKKAFELSVLCDAEVALLVFSPSGKAFQFSSHDMDRTIARYKNEVGLSQSNSQGLRTMEVWRAEMEDLKRTIEALEAKQKHFAGEDLTMLGMKELKQLERQLRTGVERVRSRKRRILSDHINFLKKRHRALQEENTHLQKRLMSCTRQMEPQECLEPAQLPMHFN</sequence>
<evidence type="ECO:0000256" key="7">
    <source>
        <dbReference type="SAM" id="Coils"/>
    </source>
</evidence>
<dbReference type="GO" id="GO:0005634">
    <property type="term" value="C:nucleus"/>
    <property type="evidence" value="ECO:0007669"/>
    <property type="project" value="UniProtKB-SubCell"/>
</dbReference>
<dbReference type="InParanoid" id="A0A2R6PSH8"/>
<feature type="domain" description="K-box" evidence="9">
    <location>
        <begin position="86"/>
        <end position="183"/>
    </location>
</feature>
<keyword evidence="3" id="KW-0238">DNA-binding</keyword>
<dbReference type="GO" id="GO:0046983">
    <property type="term" value="F:protein dimerization activity"/>
    <property type="evidence" value="ECO:0007669"/>
    <property type="project" value="InterPro"/>
</dbReference>
<keyword evidence="2" id="KW-0805">Transcription regulation</keyword>
<evidence type="ECO:0000313" key="11">
    <source>
        <dbReference type="Proteomes" id="UP000241394"/>
    </source>
</evidence>
<dbReference type="GO" id="GO:0000977">
    <property type="term" value="F:RNA polymerase II transcription regulatory region sequence-specific DNA binding"/>
    <property type="evidence" value="ECO:0007669"/>
    <property type="project" value="InterPro"/>
</dbReference>
<dbReference type="PROSITE" id="PS51297">
    <property type="entry name" value="K_BOX"/>
    <property type="match status" value="1"/>
</dbReference>
<keyword evidence="4" id="KW-0804">Transcription</keyword>
<dbReference type="Gramene" id="PSR95953">
    <property type="protein sequence ID" value="PSR95953"/>
    <property type="gene ID" value="CEY00_Acc22088"/>
</dbReference>
<feature type="coiled-coil region" evidence="7">
    <location>
        <begin position="142"/>
        <end position="176"/>
    </location>
</feature>
<name>A0A2R6PSH8_ACTCC</name>
<evidence type="ECO:0000256" key="4">
    <source>
        <dbReference type="ARBA" id="ARBA00023163"/>
    </source>
</evidence>
<evidence type="ECO:0000259" key="9">
    <source>
        <dbReference type="PROSITE" id="PS51297"/>
    </source>
</evidence>
<keyword evidence="5" id="KW-0539">Nucleus</keyword>
<dbReference type="OrthoDB" id="1898716at2759"/>
<keyword evidence="7" id="KW-0175">Coiled coil</keyword>
<dbReference type="GO" id="GO:0003700">
    <property type="term" value="F:DNA-binding transcription factor activity"/>
    <property type="evidence" value="ECO:0007669"/>
    <property type="project" value="InterPro"/>
</dbReference>
<evidence type="ECO:0000313" key="10">
    <source>
        <dbReference type="EMBL" id="PSR95953.1"/>
    </source>
</evidence>
<dbReference type="PRINTS" id="PR00404">
    <property type="entry name" value="MADSDOMAIN"/>
</dbReference>
<dbReference type="PANTHER" id="PTHR48019">
    <property type="entry name" value="SERUM RESPONSE FACTOR HOMOLOG"/>
    <property type="match status" value="1"/>
</dbReference>
<dbReference type="PROSITE" id="PS50066">
    <property type="entry name" value="MADS_BOX_2"/>
    <property type="match status" value="1"/>
</dbReference>
<dbReference type="SMART" id="SM00432">
    <property type="entry name" value="MADS"/>
    <property type="match status" value="1"/>
</dbReference>
<evidence type="ECO:0000256" key="3">
    <source>
        <dbReference type="ARBA" id="ARBA00023125"/>
    </source>
</evidence>
<dbReference type="STRING" id="1590841.A0A2R6PSH8"/>
<comment type="caution">
    <text evidence="10">The sequence shown here is derived from an EMBL/GenBank/DDBJ whole genome shotgun (WGS) entry which is preliminary data.</text>
</comment>
<dbReference type="Gene3D" id="3.40.1810.10">
    <property type="entry name" value="Transcription factor, MADS-box"/>
    <property type="match status" value="1"/>
</dbReference>
<dbReference type="Pfam" id="PF00319">
    <property type="entry name" value="SRF-TF"/>
    <property type="match status" value="1"/>
</dbReference>
<dbReference type="InterPro" id="IPR033896">
    <property type="entry name" value="MEF2-like_N"/>
</dbReference>
<comment type="function">
    <text evidence="6">Probable transcription factor.</text>
</comment>
<protein>
    <submittedName>
        <fullName evidence="10">MADS-box transcription factor</fullName>
    </submittedName>
</protein>
<keyword evidence="11" id="KW-1185">Reference proteome</keyword>
<dbReference type="InterPro" id="IPR002100">
    <property type="entry name" value="TF_MADSbox"/>
</dbReference>
<dbReference type="Proteomes" id="UP000241394">
    <property type="component" value="Chromosome LG23"/>
</dbReference>
<evidence type="ECO:0000259" key="8">
    <source>
        <dbReference type="PROSITE" id="PS50066"/>
    </source>
</evidence>